<dbReference type="RefSeq" id="WP_092886341.1">
    <property type="nucleotide sequence ID" value="NZ_CP061498.1"/>
</dbReference>
<dbReference type="InterPro" id="IPR036390">
    <property type="entry name" value="WH_DNA-bd_sf"/>
</dbReference>
<dbReference type="InterPro" id="IPR051054">
    <property type="entry name" value="SorC_transcr_regulators"/>
</dbReference>
<dbReference type="Gene3D" id="3.40.50.1360">
    <property type="match status" value="1"/>
</dbReference>
<dbReference type="PANTHER" id="PTHR34294">
    <property type="entry name" value="TRANSCRIPTIONAL REGULATOR-RELATED"/>
    <property type="match status" value="1"/>
</dbReference>
<dbReference type="InterPro" id="IPR036388">
    <property type="entry name" value="WH-like_DNA-bd_sf"/>
</dbReference>
<dbReference type="SUPFAM" id="SSF100950">
    <property type="entry name" value="NagB/RpiA/CoA transferase-like"/>
    <property type="match status" value="1"/>
</dbReference>
<dbReference type="Proteomes" id="UP000198539">
    <property type="component" value="Unassembled WGS sequence"/>
</dbReference>
<dbReference type="GO" id="GO:0016301">
    <property type="term" value="F:kinase activity"/>
    <property type="evidence" value="ECO:0007669"/>
    <property type="project" value="UniProtKB-KW"/>
</dbReference>
<dbReference type="SUPFAM" id="SSF46785">
    <property type="entry name" value="Winged helix' DNA-binding domain"/>
    <property type="match status" value="1"/>
</dbReference>
<keyword evidence="6" id="KW-0808">Transferase</keyword>
<keyword evidence="4" id="KW-0804">Transcription</keyword>
<comment type="similarity">
    <text evidence="1">Belongs to the SorC transcriptional regulatory family.</text>
</comment>
<dbReference type="InterPro" id="IPR037171">
    <property type="entry name" value="NagB/RpiA_transferase-like"/>
</dbReference>
<protein>
    <submittedName>
        <fullName evidence="6">Dihydroxyacetone kinase</fullName>
    </submittedName>
</protein>
<evidence type="ECO:0000256" key="3">
    <source>
        <dbReference type="ARBA" id="ARBA00023125"/>
    </source>
</evidence>
<evidence type="ECO:0000256" key="1">
    <source>
        <dbReference type="ARBA" id="ARBA00010466"/>
    </source>
</evidence>
<evidence type="ECO:0000256" key="4">
    <source>
        <dbReference type="ARBA" id="ARBA00023163"/>
    </source>
</evidence>
<dbReference type="EMBL" id="FNOM01000003">
    <property type="protein sequence ID" value="SDW65414.1"/>
    <property type="molecule type" value="Genomic_DNA"/>
</dbReference>
<keyword evidence="3" id="KW-0238">DNA-binding</keyword>
<dbReference type="Gene3D" id="1.10.10.10">
    <property type="entry name" value="Winged helix-like DNA-binding domain superfamily/Winged helix DNA-binding domain"/>
    <property type="match status" value="1"/>
</dbReference>
<evidence type="ECO:0000313" key="6">
    <source>
        <dbReference type="EMBL" id="SDW65414.1"/>
    </source>
</evidence>
<organism evidence="6 7">
    <name type="scientific">Roseicitreum antarcticum</name>
    <dbReference type="NCBI Taxonomy" id="564137"/>
    <lineage>
        <taxon>Bacteria</taxon>
        <taxon>Pseudomonadati</taxon>
        <taxon>Pseudomonadota</taxon>
        <taxon>Alphaproteobacteria</taxon>
        <taxon>Rhodobacterales</taxon>
        <taxon>Paracoccaceae</taxon>
        <taxon>Roseicitreum</taxon>
    </lineage>
</organism>
<evidence type="ECO:0000256" key="2">
    <source>
        <dbReference type="ARBA" id="ARBA00023015"/>
    </source>
</evidence>
<accession>A0A1H2VBW6</accession>
<dbReference type="PANTHER" id="PTHR34294:SF1">
    <property type="entry name" value="TRANSCRIPTIONAL REGULATOR LSRR"/>
    <property type="match status" value="1"/>
</dbReference>
<dbReference type="OrthoDB" id="9806345at2"/>
<proteinExistence type="inferred from homology"/>
<dbReference type="InterPro" id="IPR007324">
    <property type="entry name" value="Sugar-bd_dom_put"/>
</dbReference>
<dbReference type="Pfam" id="PF04198">
    <property type="entry name" value="Sugar-bind"/>
    <property type="match status" value="1"/>
</dbReference>
<name>A0A1H2VBW6_9RHOB</name>
<sequence>MNKPPKLPSVKSDKDALLSNIALLYYGEGLTQNEIAKRYKLSRVTIVNMLRDCRERGIVEIRVDGQHLAASGLARDLREKYGLQDVYVAIDSMGEGSTQRSDNLAQLARVASMAILDIVEPGDRIGVAWGETIAAVANAMPRHSVAGTQVCQLIGSQESTRVPASEICAIEVANKLGAQCHTLHAPGIVSSAELASALKSEVTIRNQLARLSSLDMTIFAVGHVGSDTHMAAAGIASTAELEAARRQGAAGIICCRYIDKNGQEIRTAPYDRIIAASIDDIKAAPKKLLVVCGSDRLDATRAAIHGGLVTHLVVDRKLAKILINS</sequence>
<gene>
    <name evidence="6" type="ORF">SAMN04488238_1038</name>
</gene>
<reference evidence="6 7" key="1">
    <citation type="submission" date="2016-10" db="EMBL/GenBank/DDBJ databases">
        <authorList>
            <person name="de Groot N.N."/>
        </authorList>
    </citation>
    <scope>NUCLEOTIDE SEQUENCE [LARGE SCALE GENOMIC DNA]</scope>
    <source>
        <strain evidence="6 7">CGMCC 1.8894</strain>
    </source>
</reference>
<keyword evidence="6" id="KW-0418">Kinase</keyword>
<keyword evidence="2" id="KW-0805">Transcription regulation</keyword>
<evidence type="ECO:0000259" key="5">
    <source>
        <dbReference type="Pfam" id="PF04198"/>
    </source>
</evidence>
<keyword evidence="7" id="KW-1185">Reference proteome</keyword>
<dbReference type="GO" id="GO:0030246">
    <property type="term" value="F:carbohydrate binding"/>
    <property type="evidence" value="ECO:0007669"/>
    <property type="project" value="InterPro"/>
</dbReference>
<dbReference type="STRING" id="564137.SAMN04488238_1038"/>
<dbReference type="AlphaFoldDB" id="A0A1H2VBW6"/>
<feature type="domain" description="Sugar-binding" evidence="5">
    <location>
        <begin position="73"/>
        <end position="324"/>
    </location>
</feature>
<evidence type="ECO:0000313" key="7">
    <source>
        <dbReference type="Proteomes" id="UP000198539"/>
    </source>
</evidence>
<dbReference type="GO" id="GO:0003677">
    <property type="term" value="F:DNA binding"/>
    <property type="evidence" value="ECO:0007669"/>
    <property type="project" value="UniProtKB-KW"/>
</dbReference>